<name>A0ABU1LG77_9FLAO</name>
<feature type="compositionally biased region" description="Polar residues" evidence="1">
    <location>
        <begin position="72"/>
        <end position="83"/>
    </location>
</feature>
<evidence type="ECO:0000313" key="2">
    <source>
        <dbReference type="EMBL" id="MDR6405730.1"/>
    </source>
</evidence>
<feature type="compositionally biased region" description="Basic and acidic residues" evidence="1">
    <location>
        <begin position="88"/>
        <end position="97"/>
    </location>
</feature>
<organism evidence="2 3">
    <name type="scientific">Chryseobacterium geocarposphaerae</name>
    <dbReference type="NCBI Taxonomy" id="1416776"/>
    <lineage>
        <taxon>Bacteria</taxon>
        <taxon>Pseudomonadati</taxon>
        <taxon>Bacteroidota</taxon>
        <taxon>Flavobacteriia</taxon>
        <taxon>Flavobacteriales</taxon>
        <taxon>Weeksellaceae</taxon>
        <taxon>Chryseobacterium group</taxon>
        <taxon>Chryseobacterium</taxon>
    </lineage>
</organism>
<evidence type="ECO:0000256" key="1">
    <source>
        <dbReference type="SAM" id="MobiDB-lite"/>
    </source>
</evidence>
<feature type="region of interest" description="Disordered" evidence="1">
    <location>
        <begin position="71"/>
        <end position="97"/>
    </location>
</feature>
<protein>
    <submittedName>
        <fullName evidence="2">Uncharacterized protein</fullName>
    </submittedName>
</protein>
<accession>A0ABU1LG77</accession>
<keyword evidence="3" id="KW-1185">Reference proteome</keyword>
<sequence length="97" mass="11002">MKNLIVFTFPFCFFSSFLQLTDLNKKSESTTISTVSKNSQIVFLFFKIDKTDSGQEKITLQEKKITEGKLKSTLNSDESNAQNGGCRRSSESFKRSL</sequence>
<proteinExistence type="predicted"/>
<dbReference type="EMBL" id="JAVDQS010000007">
    <property type="protein sequence ID" value="MDR6405730.1"/>
    <property type="molecule type" value="Genomic_DNA"/>
</dbReference>
<evidence type="ECO:0000313" key="3">
    <source>
        <dbReference type="Proteomes" id="UP001184853"/>
    </source>
</evidence>
<dbReference type="Proteomes" id="UP001184853">
    <property type="component" value="Unassembled WGS sequence"/>
</dbReference>
<dbReference type="RefSeq" id="WP_115979651.1">
    <property type="nucleotide sequence ID" value="NZ_JAVDQS010000007.1"/>
</dbReference>
<reference evidence="2 3" key="1">
    <citation type="submission" date="2023-07" db="EMBL/GenBank/DDBJ databases">
        <title>Sorghum-associated microbial communities from plants grown in Nebraska, USA.</title>
        <authorList>
            <person name="Schachtman D."/>
        </authorList>
    </citation>
    <scope>NUCLEOTIDE SEQUENCE [LARGE SCALE GENOMIC DNA]</scope>
    <source>
        <strain evidence="2 3">DS1709</strain>
    </source>
</reference>
<gene>
    <name evidence="2" type="ORF">J2781_002664</name>
</gene>
<comment type="caution">
    <text evidence="2">The sequence shown here is derived from an EMBL/GenBank/DDBJ whole genome shotgun (WGS) entry which is preliminary data.</text>
</comment>